<gene>
    <name evidence="3" type="ORF">SCUD_LOCUS1900</name>
</gene>
<dbReference type="PANTHER" id="PTHR46510:SF1">
    <property type="entry name" value="BROMODOMAIN ADJACENT TO ZINC FINGER DOMAIN PROTEIN 1A"/>
    <property type="match status" value="1"/>
</dbReference>
<proteinExistence type="predicted"/>
<dbReference type="AlphaFoldDB" id="A0A183JGS7"/>
<dbReference type="GO" id="GO:0008623">
    <property type="term" value="C:CHRAC"/>
    <property type="evidence" value="ECO:0007669"/>
    <property type="project" value="TreeGrafter"/>
</dbReference>
<comment type="subcellular location">
    <subcellularLocation>
        <location evidence="1">Nucleus</location>
    </subcellularLocation>
</comment>
<dbReference type="GO" id="GO:0045740">
    <property type="term" value="P:positive regulation of DNA replication"/>
    <property type="evidence" value="ECO:0007669"/>
    <property type="project" value="TreeGrafter"/>
</dbReference>
<organism evidence="5">
    <name type="scientific">Schistosoma curassoni</name>
    <dbReference type="NCBI Taxonomy" id="6186"/>
    <lineage>
        <taxon>Eukaryota</taxon>
        <taxon>Metazoa</taxon>
        <taxon>Spiralia</taxon>
        <taxon>Lophotrochozoa</taxon>
        <taxon>Platyhelminthes</taxon>
        <taxon>Trematoda</taxon>
        <taxon>Digenea</taxon>
        <taxon>Strigeidida</taxon>
        <taxon>Schistosomatoidea</taxon>
        <taxon>Schistosomatidae</taxon>
        <taxon>Schistosoma</taxon>
    </lineage>
</organism>
<dbReference type="EMBL" id="UZAK01001667">
    <property type="protein sequence ID" value="VDO70794.1"/>
    <property type="molecule type" value="Genomic_DNA"/>
</dbReference>
<sequence>MPYLNGEPFVKRQPPSDLSIDEELFFLPTTLEVFRDYDDYFERTILVNSLTWTCSVCNRGPSTYKEALACERGDYRQLNAFDNALASALLYIIGGARKRRLPELVELICGFASSRFFVGEEIEFQTADSNVRSLGIIDRVVVSQRKSQFEHSGLSMDPNVQKPAFPDALKLHYCVREHKKSDNVNRIASSVLVPGSIINRRSRNVLARDHIKFFIRHTCELRNGVFTPKVLVVPIIFIDAVFRFLYNHYCRLTVPDQFVTINR</sequence>
<dbReference type="GO" id="GO:0006338">
    <property type="term" value="P:chromatin remodeling"/>
    <property type="evidence" value="ECO:0007669"/>
    <property type="project" value="InterPro"/>
</dbReference>
<dbReference type="InterPro" id="IPR047171">
    <property type="entry name" value="BAZ1A"/>
</dbReference>
<keyword evidence="4" id="KW-1185">Reference proteome</keyword>
<name>A0A183JGS7_9TREM</name>
<protein>
    <submittedName>
        <fullName evidence="5">WAC domain-containing protein</fullName>
    </submittedName>
</protein>
<keyword evidence="1" id="KW-0539">Nucleus</keyword>
<evidence type="ECO:0000256" key="1">
    <source>
        <dbReference type="PROSITE-ProRule" id="PRU00475"/>
    </source>
</evidence>
<dbReference type="PANTHER" id="PTHR46510">
    <property type="entry name" value="BROMODOMAIN ADJACENT TO ZINC FINGER DOMAIN PROTEIN 1A"/>
    <property type="match status" value="1"/>
</dbReference>
<reference evidence="3 4" key="2">
    <citation type="submission" date="2018-11" db="EMBL/GenBank/DDBJ databases">
        <authorList>
            <consortium name="Pathogen Informatics"/>
        </authorList>
    </citation>
    <scope>NUCLEOTIDE SEQUENCE [LARGE SCALE GENOMIC DNA]</scope>
    <source>
        <strain evidence="3">Dakar</strain>
        <strain evidence="4">Dakar, Senegal</strain>
    </source>
</reference>
<dbReference type="InterPro" id="IPR013136">
    <property type="entry name" value="WSTF_Acf1_Cbp146"/>
</dbReference>
<dbReference type="WBParaSite" id="SCUD_0000189901-mRNA-1">
    <property type="protein sequence ID" value="SCUD_0000189901-mRNA-1"/>
    <property type="gene ID" value="SCUD_0000189901"/>
</dbReference>
<dbReference type="GO" id="GO:0003677">
    <property type="term" value="F:DNA binding"/>
    <property type="evidence" value="ECO:0007669"/>
    <property type="project" value="TreeGrafter"/>
</dbReference>
<dbReference type="Pfam" id="PF10537">
    <property type="entry name" value="WAC_Acf1_DNA_bd"/>
    <property type="match status" value="1"/>
</dbReference>
<feature type="domain" description="WAC" evidence="2">
    <location>
        <begin position="22"/>
        <end position="129"/>
    </location>
</feature>
<evidence type="ECO:0000313" key="5">
    <source>
        <dbReference type="WBParaSite" id="SCUD_0000189901-mRNA-1"/>
    </source>
</evidence>
<dbReference type="PROSITE" id="PS51136">
    <property type="entry name" value="WAC"/>
    <property type="match status" value="1"/>
</dbReference>
<evidence type="ECO:0000313" key="3">
    <source>
        <dbReference type="EMBL" id="VDO70794.1"/>
    </source>
</evidence>
<dbReference type="GO" id="GO:0006355">
    <property type="term" value="P:regulation of DNA-templated transcription"/>
    <property type="evidence" value="ECO:0007669"/>
    <property type="project" value="TreeGrafter"/>
</dbReference>
<dbReference type="Proteomes" id="UP000279833">
    <property type="component" value="Unassembled WGS sequence"/>
</dbReference>
<dbReference type="GO" id="GO:0031445">
    <property type="term" value="P:regulation of heterochromatin formation"/>
    <property type="evidence" value="ECO:0007669"/>
    <property type="project" value="TreeGrafter"/>
</dbReference>
<evidence type="ECO:0000313" key="4">
    <source>
        <dbReference type="Proteomes" id="UP000279833"/>
    </source>
</evidence>
<evidence type="ECO:0000259" key="2">
    <source>
        <dbReference type="PROSITE" id="PS51136"/>
    </source>
</evidence>
<accession>A0A183JGS7</accession>
<dbReference type="GO" id="GO:0000228">
    <property type="term" value="C:nuclear chromosome"/>
    <property type="evidence" value="ECO:0007669"/>
    <property type="project" value="TreeGrafter"/>
</dbReference>
<dbReference type="STRING" id="6186.A0A183JGS7"/>
<reference evidence="5" key="1">
    <citation type="submission" date="2016-06" db="UniProtKB">
        <authorList>
            <consortium name="WormBaseParasite"/>
        </authorList>
    </citation>
    <scope>IDENTIFICATION</scope>
</reference>